<evidence type="ECO:0000256" key="2">
    <source>
        <dbReference type="ARBA" id="ARBA00022679"/>
    </source>
</evidence>
<evidence type="ECO:0000313" key="6">
    <source>
        <dbReference type="EMBL" id="WWC57899.1"/>
    </source>
</evidence>
<dbReference type="GO" id="GO:0008194">
    <property type="term" value="F:UDP-glycosyltransferase activity"/>
    <property type="evidence" value="ECO:0007669"/>
    <property type="project" value="InterPro"/>
</dbReference>
<dbReference type="GeneID" id="28964132"/>
<sequence>MAPKRPTLLFVTSPESGQANCHLAVIASLPARHGNGVEIHLASYPALAKRTPAAVQFHPIDGVSMTDGLYTVAGGDADKVFKFVESTPGMYGSMLQVTRTTSFIHSETPEEYVHAAKDTERIIAAVDPDYIVVDSIMASARDGIRKSGKPSTMLTPNTAKESALGDQGLSMFALPTIASAYPYPLPWYLYPANIFINIFTIVWLFMIDKQFKRIMKARKEAGYSGIIPLFDKPSERSVICMSTVGAEIPLKIPSWLKCCGPIVQVSPAFQDIDPILCQWVQGRPTVLISLSTNLKYSEHHAKEMLRAVRVVLGIRPDIQVLWKLAKIGDYTIQLDGDVKDRLRIVDWLEAAPSAILKTGNIVCFVSHGGSNSYHEALQAGVPQVVMPAWVDCYDFTARLAYLGIGEWGNPKSAPGCSEPELTKALLKVIGRTPSDSAATKMRKRAEELSNVVTKNHTVEGRDVAAAHIWDQVQKAIEEKTMV</sequence>
<dbReference type="EMBL" id="CP144530">
    <property type="protein sequence ID" value="WWC57899.1"/>
    <property type="molecule type" value="Genomic_DNA"/>
</dbReference>
<keyword evidence="3" id="KW-1133">Transmembrane helix</keyword>
<dbReference type="SUPFAM" id="SSF53756">
    <property type="entry name" value="UDP-Glycosyltransferase/glycogen phosphorylase"/>
    <property type="match status" value="1"/>
</dbReference>
<feature type="transmembrane region" description="Helical" evidence="3">
    <location>
        <begin position="187"/>
        <end position="206"/>
    </location>
</feature>
<keyword evidence="2" id="KW-0808">Transferase</keyword>
<dbReference type="GO" id="GO:0016758">
    <property type="term" value="F:hexosyltransferase activity"/>
    <property type="evidence" value="ECO:0007669"/>
    <property type="project" value="UniProtKB-ARBA"/>
</dbReference>
<reference evidence="6" key="2">
    <citation type="submission" date="2013-07" db="EMBL/GenBank/DDBJ databases">
        <authorList>
            <consortium name="The Broad Institute Genome Sequencing Platform"/>
            <person name="Cuomo C."/>
            <person name="Litvintseva A."/>
            <person name="Chen Y."/>
            <person name="Heitman J."/>
            <person name="Sun S."/>
            <person name="Springer D."/>
            <person name="Dromer F."/>
            <person name="Young S.K."/>
            <person name="Zeng Q."/>
            <person name="Gargeya S."/>
            <person name="Fitzgerald M."/>
            <person name="Abouelleil A."/>
            <person name="Alvarado L."/>
            <person name="Berlin A.M."/>
            <person name="Chapman S.B."/>
            <person name="Dewar J."/>
            <person name="Goldberg J."/>
            <person name="Griggs A."/>
            <person name="Gujja S."/>
            <person name="Hansen M."/>
            <person name="Howarth C."/>
            <person name="Imamovic A."/>
            <person name="Larimer J."/>
            <person name="McCowan C."/>
            <person name="Murphy C."/>
            <person name="Pearson M."/>
            <person name="Priest M."/>
            <person name="Roberts A."/>
            <person name="Saif S."/>
            <person name="Shea T."/>
            <person name="Sykes S."/>
            <person name="Wortman J."/>
            <person name="Nusbaum C."/>
            <person name="Birren B."/>
        </authorList>
    </citation>
    <scope>NUCLEOTIDE SEQUENCE</scope>
    <source>
        <strain evidence="6">CBS 10117</strain>
    </source>
</reference>
<dbReference type="OrthoDB" id="5835829at2759"/>
<dbReference type="RefSeq" id="XP_018266458.1">
    <property type="nucleotide sequence ID" value="XM_018403804.1"/>
</dbReference>
<evidence type="ECO:0000313" key="7">
    <source>
        <dbReference type="Proteomes" id="UP000078595"/>
    </source>
</evidence>
<keyword evidence="3" id="KW-0472">Membrane</keyword>
<evidence type="ECO:0000259" key="4">
    <source>
        <dbReference type="Pfam" id="PF06722"/>
    </source>
</evidence>
<reference evidence="6" key="3">
    <citation type="submission" date="2024-02" db="EMBL/GenBank/DDBJ databases">
        <title>Comparative genomics of Cryptococcus and Kwoniella reveals pathogenesis evolution and contrasting modes of karyotype evolution via chromosome fusion or intercentromeric recombination.</title>
        <authorList>
            <person name="Coelho M.A."/>
            <person name="David-Palma M."/>
            <person name="Shea T."/>
            <person name="Bowers K."/>
            <person name="McGinley-Smith S."/>
            <person name="Mohammad A.W."/>
            <person name="Gnirke A."/>
            <person name="Yurkov A.M."/>
            <person name="Nowrousian M."/>
            <person name="Sun S."/>
            <person name="Cuomo C.A."/>
            <person name="Heitman J."/>
        </authorList>
    </citation>
    <scope>NUCLEOTIDE SEQUENCE</scope>
    <source>
        <strain evidence="6">CBS 10117</strain>
    </source>
</reference>
<dbReference type="VEuPathDB" id="FungiDB:I303_00433"/>
<evidence type="ECO:0000313" key="5">
    <source>
        <dbReference type="EMBL" id="OBR88616.1"/>
    </source>
</evidence>
<dbReference type="PANTHER" id="PTHR48043:SF145">
    <property type="entry name" value="FI06409P-RELATED"/>
    <property type="match status" value="1"/>
</dbReference>
<dbReference type="KEGG" id="kdj:28964132"/>
<evidence type="ECO:0000256" key="3">
    <source>
        <dbReference type="SAM" id="Phobius"/>
    </source>
</evidence>
<organism evidence="5">
    <name type="scientific">Kwoniella dejecticola CBS 10117</name>
    <dbReference type="NCBI Taxonomy" id="1296121"/>
    <lineage>
        <taxon>Eukaryota</taxon>
        <taxon>Fungi</taxon>
        <taxon>Dikarya</taxon>
        <taxon>Basidiomycota</taxon>
        <taxon>Agaricomycotina</taxon>
        <taxon>Tremellomycetes</taxon>
        <taxon>Tremellales</taxon>
        <taxon>Cryptococcaceae</taxon>
        <taxon>Kwoniella</taxon>
    </lineage>
</organism>
<dbReference type="InterPro" id="IPR050271">
    <property type="entry name" value="UDP-glycosyltransferase"/>
</dbReference>
<dbReference type="EMBL" id="KI894027">
    <property type="protein sequence ID" value="OBR88616.1"/>
    <property type="molecule type" value="Genomic_DNA"/>
</dbReference>
<dbReference type="Proteomes" id="UP000078595">
    <property type="component" value="Chromosome 1"/>
</dbReference>
<dbReference type="InterPro" id="IPR002213">
    <property type="entry name" value="UDP_glucos_trans"/>
</dbReference>
<name>A0A1A6AEY0_9TREE</name>
<dbReference type="AlphaFoldDB" id="A0A1A6AEY0"/>
<dbReference type="CDD" id="cd03784">
    <property type="entry name" value="GT1_Gtf-like"/>
    <property type="match status" value="1"/>
</dbReference>
<feature type="domain" description="Erythromycin biosynthesis protein CIII-like C-terminal" evidence="4">
    <location>
        <begin position="336"/>
        <end position="444"/>
    </location>
</feature>
<dbReference type="Pfam" id="PF06722">
    <property type="entry name" value="EryCIII-like_C"/>
    <property type="match status" value="1"/>
</dbReference>
<dbReference type="Gene3D" id="3.40.50.2000">
    <property type="entry name" value="Glycogen Phosphorylase B"/>
    <property type="match status" value="2"/>
</dbReference>
<dbReference type="PANTHER" id="PTHR48043">
    <property type="entry name" value="EG:EG0003.4 PROTEIN-RELATED"/>
    <property type="match status" value="1"/>
</dbReference>
<gene>
    <name evidence="5" type="ORF">I303_00433</name>
    <name evidence="6" type="ORF">I303_100434</name>
</gene>
<keyword evidence="3" id="KW-0812">Transmembrane</keyword>
<reference evidence="5" key="1">
    <citation type="submission" date="2013-07" db="EMBL/GenBank/DDBJ databases">
        <title>The Genome Sequence of Cryptococcus dejecticola CBS10117.</title>
        <authorList>
            <consortium name="The Broad Institute Genome Sequencing Platform"/>
            <person name="Cuomo C."/>
            <person name="Litvintseva A."/>
            <person name="Chen Y."/>
            <person name="Heitman J."/>
            <person name="Sun S."/>
            <person name="Springer D."/>
            <person name="Dromer F."/>
            <person name="Young S.K."/>
            <person name="Zeng Q."/>
            <person name="Gargeya S."/>
            <person name="Fitzgerald M."/>
            <person name="Abouelleil A."/>
            <person name="Alvarado L."/>
            <person name="Berlin A.M."/>
            <person name="Chapman S.B."/>
            <person name="Dewar J."/>
            <person name="Goldberg J."/>
            <person name="Griggs A."/>
            <person name="Gujja S."/>
            <person name="Hansen M."/>
            <person name="Howarth C."/>
            <person name="Imamovic A."/>
            <person name="Larimer J."/>
            <person name="McCowan C."/>
            <person name="Murphy C."/>
            <person name="Pearson M."/>
            <person name="Priest M."/>
            <person name="Roberts A."/>
            <person name="Saif S."/>
            <person name="Shea T."/>
            <person name="Sykes S."/>
            <person name="Wortman J."/>
            <person name="Nusbaum C."/>
            <person name="Birren B."/>
        </authorList>
    </citation>
    <scope>NUCLEOTIDE SEQUENCE [LARGE SCALE GENOMIC DNA]</scope>
    <source>
        <strain evidence="5">CBS 10117</strain>
    </source>
</reference>
<protein>
    <recommendedName>
        <fullName evidence="4">Erythromycin biosynthesis protein CIII-like C-terminal domain-containing protein</fullName>
    </recommendedName>
</protein>
<accession>A0A1A6AEY0</accession>
<evidence type="ECO:0000256" key="1">
    <source>
        <dbReference type="ARBA" id="ARBA00022676"/>
    </source>
</evidence>
<keyword evidence="1" id="KW-0328">Glycosyltransferase</keyword>
<dbReference type="InterPro" id="IPR010610">
    <property type="entry name" value="EryCIII-like_C"/>
</dbReference>
<keyword evidence="7" id="KW-1185">Reference proteome</keyword>
<proteinExistence type="predicted"/>